<name>E3N3H5_CAERE</name>
<accession>E3N3H5</accession>
<evidence type="ECO:0000259" key="1">
    <source>
        <dbReference type="PROSITE" id="PS50181"/>
    </source>
</evidence>
<proteinExistence type="predicted"/>
<dbReference type="PANTHER" id="PTHR21503:SF52">
    <property type="entry name" value="F-BOX DOMAIN-CONTAINING PROTEIN"/>
    <property type="match status" value="1"/>
</dbReference>
<dbReference type="AlphaFoldDB" id="E3N3H5"/>
<dbReference type="InParanoid" id="E3N3H5"/>
<reference evidence="2" key="1">
    <citation type="submission" date="2007-07" db="EMBL/GenBank/DDBJ databases">
        <title>PCAP assembly of the Caenorhabditis remanei genome.</title>
        <authorList>
            <consortium name="The Caenorhabditis remanei Sequencing Consortium"/>
            <person name="Wilson R.K."/>
        </authorList>
    </citation>
    <scope>NUCLEOTIDE SEQUENCE [LARGE SCALE GENOMIC DNA]</scope>
    <source>
        <strain evidence="2">PB4641</strain>
    </source>
</reference>
<dbReference type="eggNOG" id="ENOG502RT6G">
    <property type="taxonomic scope" value="Eukaryota"/>
</dbReference>
<dbReference type="PANTHER" id="PTHR21503">
    <property type="entry name" value="F-BOX-CONTAINING HYPOTHETICAL PROTEIN C.ELEGANS"/>
    <property type="match status" value="1"/>
</dbReference>
<dbReference type="OrthoDB" id="5885272at2759"/>
<dbReference type="Pfam" id="PF00646">
    <property type="entry name" value="F-box"/>
    <property type="match status" value="1"/>
</dbReference>
<evidence type="ECO:0000313" key="2">
    <source>
        <dbReference type="EMBL" id="EFO85067.1"/>
    </source>
</evidence>
<dbReference type="InterPro" id="IPR001810">
    <property type="entry name" value="F-box_dom"/>
</dbReference>
<dbReference type="STRING" id="31234.E3N3H5"/>
<sequence length="316" mass="36175">MSSPFPFLRLPGVVLCEVFKSMSIGEKIKLSFCSKKISTQINIARLYSQKVIVSLDMLYLGIRVHSENNKDTFGILIRFNNGTINNLNIQQYRIEGYTVPVIFCTKGINLFWKNHREGFLSVIRCLLKIFRCKFSINNDYNGDSYQPIISKLFDLQLEFKMFTIRPNGSTDQNSSWNQISSNFGLVEDLRISSSFKPSFRPVFTSWPQKITIMNSYWFTVEYLLTCNCTTITLGGSHLENKNLDVIFLKWKAGGFPNLEYLYVESQSIENNGTTVLGMNLPELDGKVIQTDDGSKKATIHTDYGRYGRIELSVTPF</sequence>
<dbReference type="Pfam" id="PF07735">
    <property type="entry name" value="FBA_2"/>
    <property type="match status" value="1"/>
</dbReference>
<dbReference type="PROSITE" id="PS50181">
    <property type="entry name" value="FBOX"/>
    <property type="match status" value="1"/>
</dbReference>
<dbReference type="Proteomes" id="UP000008281">
    <property type="component" value="Unassembled WGS sequence"/>
</dbReference>
<organism evidence="3">
    <name type="scientific">Caenorhabditis remanei</name>
    <name type="common">Caenorhabditis vulgaris</name>
    <dbReference type="NCBI Taxonomy" id="31234"/>
    <lineage>
        <taxon>Eukaryota</taxon>
        <taxon>Metazoa</taxon>
        <taxon>Ecdysozoa</taxon>
        <taxon>Nematoda</taxon>
        <taxon>Chromadorea</taxon>
        <taxon>Rhabditida</taxon>
        <taxon>Rhabditina</taxon>
        <taxon>Rhabditomorpha</taxon>
        <taxon>Rhabditoidea</taxon>
        <taxon>Rhabditidae</taxon>
        <taxon>Peloderinae</taxon>
        <taxon>Caenorhabditis</taxon>
    </lineage>
</organism>
<gene>
    <name evidence="2" type="ORF">CRE_22036</name>
</gene>
<evidence type="ECO:0000313" key="3">
    <source>
        <dbReference type="Proteomes" id="UP000008281"/>
    </source>
</evidence>
<dbReference type="HOGENOM" id="CLU_028840_6_0_1"/>
<protein>
    <recommendedName>
        <fullName evidence="1">F-box domain-containing protein</fullName>
    </recommendedName>
</protein>
<dbReference type="EMBL" id="DS268519">
    <property type="protein sequence ID" value="EFO85067.1"/>
    <property type="molecule type" value="Genomic_DNA"/>
</dbReference>
<keyword evidence="3" id="KW-1185">Reference proteome</keyword>
<dbReference type="InterPro" id="IPR012885">
    <property type="entry name" value="F-box_Sdz-33"/>
</dbReference>
<feature type="domain" description="F-box" evidence="1">
    <location>
        <begin position="4"/>
        <end position="50"/>
    </location>
</feature>